<dbReference type="KEGG" id="vg:54979929"/>
<dbReference type="GeneID" id="54979929"/>
<dbReference type="RefSeq" id="YP_009789782.1">
    <property type="nucleotide sequence ID" value="NC_047816.1"/>
</dbReference>
<evidence type="ECO:0000313" key="2">
    <source>
        <dbReference type="Proteomes" id="UP000224348"/>
    </source>
</evidence>
<protein>
    <submittedName>
        <fullName evidence="1">Uncharacterized protein</fullName>
    </submittedName>
</protein>
<proteinExistence type="predicted"/>
<dbReference type="Proteomes" id="UP000224348">
    <property type="component" value="Segment"/>
</dbReference>
<organism evidence="1 2">
    <name type="scientific">Ralstonia phage RS-PI-1</name>
    <dbReference type="NCBI Taxonomy" id="1958965"/>
    <lineage>
        <taxon>Viruses</taxon>
        <taxon>Duplodnaviria</taxon>
        <taxon>Heunggongvirae</taxon>
        <taxon>Uroviricota</taxon>
        <taxon>Caudoviricetes</taxon>
        <taxon>Autographivirales</taxon>
        <taxon>Autonotataviridae</taxon>
        <taxon>Ampunavirus</taxon>
        <taxon>Ampunavirus RSPI1</taxon>
    </lineage>
</organism>
<reference evidence="1 2" key="1">
    <citation type="submission" date="2017-01" db="EMBL/GenBank/DDBJ databases">
        <title>Isolation and complete genomic analysis of a novel lytic bacteriophage infecting the Ralstonia solanacearum.</title>
        <authorList>
            <person name="Su J."/>
            <person name="Sun H."/>
            <person name="Liu J."/>
            <person name="Guo Z."/>
            <person name="Fan G."/>
            <person name="Gu G."/>
            <person name="Wang G."/>
        </authorList>
    </citation>
    <scope>NUCLEOTIDE SEQUENCE [LARGE SCALE GENOMIC DNA]</scope>
</reference>
<name>A0A1S6L1E0_9CAUD</name>
<evidence type="ECO:0000313" key="1">
    <source>
        <dbReference type="EMBL" id="AQT27805.1"/>
    </source>
</evidence>
<accession>A0A1S6L1E0</accession>
<dbReference type="EMBL" id="KY464836">
    <property type="protein sequence ID" value="AQT27805.1"/>
    <property type="molecule type" value="Genomic_DNA"/>
</dbReference>
<keyword evidence="2" id="KW-1185">Reference proteome</keyword>
<sequence length="129" mass="14505">MLVFRVEDAAGVGAYRSKCHRHPEDDARQPLPWEDRGLMAPWAGLCDAGIHKDYFFGFGSLTQARRWFHDGDWRASAHEAGLRVSVYKVDALACSPLDRDAMLAYRGSKQVVFRKASAQLVRSIPLNTL</sequence>